<evidence type="ECO:0000313" key="1">
    <source>
        <dbReference type="EMBL" id="BBZ29307.1"/>
    </source>
</evidence>
<name>A0A7I7XJB8_9MYCO</name>
<dbReference type="AlphaFoldDB" id="A0A7I7XJB8"/>
<evidence type="ECO:0000313" key="2">
    <source>
        <dbReference type="Proteomes" id="UP000466517"/>
    </source>
</evidence>
<protein>
    <submittedName>
        <fullName evidence="1">Uncharacterized protein</fullName>
    </submittedName>
</protein>
<dbReference type="KEGG" id="mmag:MMAD_36020"/>
<sequence>MTGIAGRVEQTLFTRFAPLIIKHVEAVPPRAAQGLVAEVYQQMRDEFQLVPPVTLHAPVPRLLAAVWGMLRARHSLH</sequence>
<accession>A0A7I7XJB8</accession>
<dbReference type="RefSeq" id="WP_163739743.1">
    <property type="nucleotide sequence ID" value="NZ_AP022610.1"/>
</dbReference>
<dbReference type="EMBL" id="AP022610">
    <property type="protein sequence ID" value="BBZ29307.1"/>
    <property type="molecule type" value="Genomic_DNA"/>
</dbReference>
<reference evidence="1 2" key="1">
    <citation type="journal article" date="2019" name="Emerg. Microbes Infect.">
        <title>Comprehensive subspecies identification of 175 nontuberculous mycobacteria species based on 7547 genomic profiles.</title>
        <authorList>
            <person name="Matsumoto Y."/>
            <person name="Kinjo T."/>
            <person name="Motooka D."/>
            <person name="Nabeya D."/>
            <person name="Jung N."/>
            <person name="Uechi K."/>
            <person name="Horii T."/>
            <person name="Iida T."/>
            <person name="Fujita J."/>
            <person name="Nakamura S."/>
        </authorList>
    </citation>
    <scope>NUCLEOTIDE SEQUENCE [LARGE SCALE GENOMIC DNA]</scope>
    <source>
        <strain evidence="1 2">JCM 13574</strain>
    </source>
</reference>
<organism evidence="1 2">
    <name type="scientific">Mycolicibacterium madagascariense</name>
    <dbReference type="NCBI Taxonomy" id="212765"/>
    <lineage>
        <taxon>Bacteria</taxon>
        <taxon>Bacillati</taxon>
        <taxon>Actinomycetota</taxon>
        <taxon>Actinomycetes</taxon>
        <taxon>Mycobacteriales</taxon>
        <taxon>Mycobacteriaceae</taxon>
        <taxon>Mycolicibacterium</taxon>
    </lineage>
</organism>
<dbReference type="Proteomes" id="UP000466517">
    <property type="component" value="Chromosome"/>
</dbReference>
<keyword evidence="2" id="KW-1185">Reference proteome</keyword>
<proteinExistence type="predicted"/>
<gene>
    <name evidence="1" type="ORF">MMAD_36020</name>
</gene>